<keyword evidence="1" id="KW-0812">Transmembrane</keyword>
<protein>
    <submittedName>
        <fullName evidence="2">Uncharacterized protein</fullName>
    </submittedName>
</protein>
<sequence>MKNKQMLLANIPFIISVVILFIVGWLELVDFKIVIPLMFINIGCQQLFVGLRFYKENKKLRIQHILCSILSFVLTILIISKIHRLL</sequence>
<dbReference type="AlphaFoldDB" id="A0A1J0GD88"/>
<reference evidence="3" key="1">
    <citation type="journal article" date="2016" name="Front. Microbiol.">
        <title>Complete Genome Sequence of Clostridium estertheticum DSM 8809, a Microbe Identified in Spoiled Vacuum Packed Beef.</title>
        <authorList>
            <person name="Yu Z."/>
            <person name="Gunn L."/>
            <person name="Brennan E."/>
            <person name="Reid R."/>
            <person name="Wall P.G."/>
            <person name="Gaora O.P."/>
            <person name="Hurley D."/>
            <person name="Bolton D."/>
            <person name="Fanning S."/>
        </authorList>
    </citation>
    <scope>NUCLEOTIDE SEQUENCE [LARGE SCALE GENOMIC DNA]</scope>
    <source>
        <strain evidence="3">DSM 8809</strain>
    </source>
</reference>
<accession>A0A1J0GD88</accession>
<feature type="transmembrane region" description="Helical" evidence="1">
    <location>
        <begin position="33"/>
        <end position="53"/>
    </location>
</feature>
<dbReference type="STRING" id="1552.A7L45_04065"/>
<dbReference type="EMBL" id="CP015756">
    <property type="protein sequence ID" value="APC39293.1"/>
    <property type="molecule type" value="Genomic_DNA"/>
</dbReference>
<feature type="transmembrane region" description="Helical" evidence="1">
    <location>
        <begin position="7"/>
        <end position="27"/>
    </location>
</feature>
<evidence type="ECO:0000313" key="3">
    <source>
        <dbReference type="Proteomes" id="UP000182569"/>
    </source>
</evidence>
<feature type="transmembrane region" description="Helical" evidence="1">
    <location>
        <begin position="65"/>
        <end position="83"/>
    </location>
</feature>
<evidence type="ECO:0000256" key="1">
    <source>
        <dbReference type="SAM" id="Phobius"/>
    </source>
</evidence>
<dbReference type="KEGG" id="ceu:A7L45_04065"/>
<name>A0A1J0GD88_9CLOT</name>
<evidence type="ECO:0000313" key="2">
    <source>
        <dbReference type="EMBL" id="APC39293.1"/>
    </source>
</evidence>
<keyword evidence="3" id="KW-1185">Reference proteome</keyword>
<gene>
    <name evidence="2" type="ORF">A7L45_04065</name>
</gene>
<dbReference type="RefSeq" id="WP_071611586.1">
    <property type="nucleotide sequence ID" value="NZ_CP015756.1"/>
</dbReference>
<organism evidence="2 3">
    <name type="scientific">Clostridium estertheticum subsp. estertheticum</name>
    <dbReference type="NCBI Taxonomy" id="1552"/>
    <lineage>
        <taxon>Bacteria</taxon>
        <taxon>Bacillati</taxon>
        <taxon>Bacillota</taxon>
        <taxon>Clostridia</taxon>
        <taxon>Eubacteriales</taxon>
        <taxon>Clostridiaceae</taxon>
        <taxon>Clostridium</taxon>
    </lineage>
</organism>
<dbReference type="Proteomes" id="UP000182569">
    <property type="component" value="Chromosome"/>
</dbReference>
<keyword evidence="1" id="KW-0472">Membrane</keyword>
<proteinExistence type="predicted"/>
<keyword evidence="1" id="KW-1133">Transmembrane helix</keyword>